<evidence type="ECO:0000313" key="4">
    <source>
        <dbReference type="Proteomes" id="UP000010310"/>
    </source>
</evidence>
<reference evidence="3 4" key="1">
    <citation type="submission" date="2012-09" db="EMBL/GenBank/DDBJ databases">
        <authorList>
            <person name="Dupont C.L."/>
            <person name="Rusch D.B."/>
            <person name="Lombardo M.-J."/>
            <person name="Novotny M."/>
            <person name="Yee-Greenbaum J."/>
            <person name="Laskin R."/>
        </authorList>
    </citation>
    <scope>NUCLEOTIDE SEQUENCE [LARGE SCALE GENOMIC DNA]</scope>
    <source>
        <strain evidence="3">SAR86E</strain>
    </source>
</reference>
<sequence>MTSKLNLSEPPQFLSILGSKGFELSEDNESITMNFDVGEELTHSNGTIVQGGFITAMLDTSMAHLIIFKMNGEYNPLTLSINVTFLAPGSPGQFTASAKVDKLGKSISFTSANLHQHGKLIATATATNKLVKF</sequence>
<keyword evidence="4" id="KW-1185">Reference proteome</keyword>
<dbReference type="Gene3D" id="3.10.129.10">
    <property type="entry name" value="Hotdog Thioesterase"/>
    <property type="match status" value="1"/>
</dbReference>
<dbReference type="PANTHER" id="PTHR21660">
    <property type="entry name" value="THIOESTERASE SUPERFAMILY MEMBER-RELATED"/>
    <property type="match status" value="1"/>
</dbReference>
<dbReference type="InterPro" id="IPR029069">
    <property type="entry name" value="HotDog_dom_sf"/>
</dbReference>
<dbReference type="InterPro" id="IPR039298">
    <property type="entry name" value="ACOT13"/>
</dbReference>
<dbReference type="InterPro" id="IPR049449">
    <property type="entry name" value="TesB_ACOT8-like_N"/>
</dbReference>
<feature type="domain" description="Acyl-CoA thioesterase-like N-terminal HotDog" evidence="2">
    <location>
        <begin position="46"/>
        <end position="127"/>
    </location>
</feature>
<dbReference type="Pfam" id="PF13622">
    <property type="entry name" value="4HBT_3"/>
    <property type="match status" value="1"/>
</dbReference>
<gene>
    <name evidence="3" type="ORF">B273_0094</name>
</gene>
<dbReference type="SUPFAM" id="SSF54637">
    <property type="entry name" value="Thioesterase/thiol ester dehydrase-isomerase"/>
    <property type="match status" value="1"/>
</dbReference>
<accession>K6FF49</accession>
<evidence type="ECO:0000313" key="3">
    <source>
        <dbReference type="EMBL" id="EKO37232.1"/>
    </source>
</evidence>
<dbReference type="NCBIfam" id="TIGR00369">
    <property type="entry name" value="unchar_dom_1"/>
    <property type="match status" value="1"/>
</dbReference>
<evidence type="ECO:0000256" key="1">
    <source>
        <dbReference type="ARBA" id="ARBA00022801"/>
    </source>
</evidence>
<dbReference type="EMBL" id="AMWX01000001">
    <property type="protein sequence ID" value="EKO37232.1"/>
    <property type="molecule type" value="Genomic_DNA"/>
</dbReference>
<dbReference type="InterPro" id="IPR003736">
    <property type="entry name" value="PAAI_dom"/>
</dbReference>
<dbReference type="PANTHER" id="PTHR21660:SF1">
    <property type="entry name" value="ACYL-COENZYME A THIOESTERASE 13"/>
    <property type="match status" value="1"/>
</dbReference>
<comment type="caution">
    <text evidence="3">The sequence shown here is derived from an EMBL/GenBank/DDBJ whole genome shotgun (WGS) entry which is preliminary data.</text>
</comment>
<dbReference type="GO" id="GO:0047617">
    <property type="term" value="F:fatty acyl-CoA hydrolase activity"/>
    <property type="evidence" value="ECO:0007669"/>
    <property type="project" value="InterPro"/>
</dbReference>
<dbReference type="Proteomes" id="UP000010310">
    <property type="component" value="Unassembled WGS sequence"/>
</dbReference>
<name>K6FF49_9GAMM</name>
<organism evidence="3 4">
    <name type="scientific">SAR86 cluster bacterium SAR86E</name>
    <dbReference type="NCBI Taxonomy" id="1208365"/>
    <lineage>
        <taxon>Bacteria</taxon>
        <taxon>Pseudomonadati</taxon>
        <taxon>Pseudomonadota</taxon>
        <taxon>Gammaproteobacteria</taxon>
        <taxon>SAR86 cluster</taxon>
    </lineage>
</organism>
<dbReference type="AlphaFoldDB" id="K6FF49"/>
<evidence type="ECO:0000259" key="2">
    <source>
        <dbReference type="Pfam" id="PF13622"/>
    </source>
</evidence>
<protein>
    <recommendedName>
        <fullName evidence="2">Acyl-CoA thioesterase-like N-terminal HotDog domain-containing protein</fullName>
    </recommendedName>
</protein>
<proteinExistence type="predicted"/>
<dbReference type="STRING" id="1208365.B273_0094"/>
<dbReference type="CDD" id="cd03443">
    <property type="entry name" value="PaaI_thioesterase"/>
    <property type="match status" value="1"/>
</dbReference>
<keyword evidence="1" id="KW-0378">Hydrolase</keyword>